<evidence type="ECO:0008006" key="3">
    <source>
        <dbReference type="Google" id="ProtNLM"/>
    </source>
</evidence>
<organism evidence="1 2">
    <name type="scientific">Candidatus Wolfebacteria bacterium RIFCSPLOWO2_01_FULL_45_19</name>
    <dbReference type="NCBI Taxonomy" id="1802557"/>
    <lineage>
        <taxon>Bacteria</taxon>
        <taxon>Candidatus Wolfeibacteriota</taxon>
    </lineage>
</organism>
<comment type="caution">
    <text evidence="1">The sequence shown here is derived from an EMBL/GenBank/DDBJ whole genome shotgun (WGS) entry which is preliminary data.</text>
</comment>
<reference evidence="1 2" key="1">
    <citation type="journal article" date="2016" name="Nat. Commun.">
        <title>Thousands of microbial genomes shed light on interconnected biogeochemical processes in an aquifer system.</title>
        <authorList>
            <person name="Anantharaman K."/>
            <person name="Brown C.T."/>
            <person name="Hug L.A."/>
            <person name="Sharon I."/>
            <person name="Castelle C.J."/>
            <person name="Probst A.J."/>
            <person name="Thomas B.C."/>
            <person name="Singh A."/>
            <person name="Wilkins M.J."/>
            <person name="Karaoz U."/>
            <person name="Brodie E.L."/>
            <person name="Williams K.H."/>
            <person name="Hubbard S.S."/>
            <person name="Banfield J.F."/>
        </authorList>
    </citation>
    <scope>NUCLEOTIDE SEQUENCE [LARGE SCALE GENOMIC DNA]</scope>
</reference>
<evidence type="ECO:0000313" key="1">
    <source>
        <dbReference type="EMBL" id="OGM91718.1"/>
    </source>
</evidence>
<proteinExistence type="predicted"/>
<dbReference type="EMBL" id="MGIR01000001">
    <property type="protein sequence ID" value="OGM91718.1"/>
    <property type="molecule type" value="Genomic_DNA"/>
</dbReference>
<dbReference type="AlphaFoldDB" id="A0A1F8DV45"/>
<dbReference type="Proteomes" id="UP000178946">
    <property type="component" value="Unassembled WGS sequence"/>
</dbReference>
<protein>
    <recommendedName>
        <fullName evidence="3">JAB domain-containing protein</fullName>
    </recommendedName>
</protein>
<accession>A0A1F8DV45</accession>
<dbReference type="STRING" id="1802557.A3A20_02170"/>
<name>A0A1F8DV45_9BACT</name>
<gene>
    <name evidence="1" type="ORF">A3A20_02170</name>
</gene>
<sequence>MKGDGAMRKISTTDIKFLFEPETMADLLLAVHHNPVEISGLAKVQKENGLLYVVRSEPEIFEQECGMSFTDFDIKTYHSWHSRMLKENYLQEISEMRLWWHSHVWGNVYFSGTDKDTISSFGRGFEEWWASLVLNKYGEFCLWLNTKPEWEYPFQIDEIGFTREIEMEEFRSIMVERSHGIKTAIEKKVRVKQLALYESIISGLFKPKKEPFWDNEPHRRRL</sequence>
<evidence type="ECO:0000313" key="2">
    <source>
        <dbReference type="Proteomes" id="UP000178946"/>
    </source>
</evidence>